<evidence type="ECO:0000313" key="1">
    <source>
        <dbReference type="EMBL" id="SVE13034.1"/>
    </source>
</evidence>
<accession>A0A383AZG5</accession>
<proteinExistence type="predicted"/>
<sequence>ELNRVIKRDNYPTTALTAISILDKGENVDSERIKRECGPMTMASIHYFYDQWRNFGHPPPAFLEEIWDDYSSMLNGFPEEKLHQRIHSGHNCWVIEEERKFLTPSVLNATCLIGSKDNLIERLLELAETGLNKLMILPSLEPRYEILKRVSKDLIGNI</sequence>
<dbReference type="AlphaFoldDB" id="A0A383AZG5"/>
<dbReference type="SUPFAM" id="SSF51679">
    <property type="entry name" value="Bacterial luciferase-like"/>
    <property type="match status" value="1"/>
</dbReference>
<organism evidence="1">
    <name type="scientific">marine metagenome</name>
    <dbReference type="NCBI Taxonomy" id="408172"/>
    <lineage>
        <taxon>unclassified sequences</taxon>
        <taxon>metagenomes</taxon>
        <taxon>ecological metagenomes</taxon>
    </lineage>
</organism>
<protein>
    <recommendedName>
        <fullName evidence="2">Luciferase-like domain-containing protein</fullName>
    </recommendedName>
</protein>
<dbReference type="EMBL" id="UINC01196150">
    <property type="protein sequence ID" value="SVE13034.1"/>
    <property type="molecule type" value="Genomic_DNA"/>
</dbReference>
<dbReference type="InterPro" id="IPR036661">
    <property type="entry name" value="Luciferase-like_sf"/>
</dbReference>
<feature type="non-terminal residue" evidence="1">
    <location>
        <position position="1"/>
    </location>
</feature>
<dbReference type="GO" id="GO:0016705">
    <property type="term" value="F:oxidoreductase activity, acting on paired donors, with incorporation or reduction of molecular oxygen"/>
    <property type="evidence" value="ECO:0007669"/>
    <property type="project" value="InterPro"/>
</dbReference>
<evidence type="ECO:0008006" key="2">
    <source>
        <dbReference type="Google" id="ProtNLM"/>
    </source>
</evidence>
<reference evidence="1" key="1">
    <citation type="submission" date="2018-05" db="EMBL/GenBank/DDBJ databases">
        <authorList>
            <person name="Lanie J.A."/>
            <person name="Ng W.-L."/>
            <person name="Kazmierczak K.M."/>
            <person name="Andrzejewski T.M."/>
            <person name="Davidsen T.M."/>
            <person name="Wayne K.J."/>
            <person name="Tettelin H."/>
            <person name="Glass J.I."/>
            <person name="Rusch D."/>
            <person name="Podicherti R."/>
            <person name="Tsui H.-C.T."/>
            <person name="Winkler M.E."/>
        </authorList>
    </citation>
    <scope>NUCLEOTIDE SEQUENCE</scope>
</reference>
<gene>
    <name evidence="1" type="ORF">METZ01_LOCUS465888</name>
</gene>
<name>A0A383AZG5_9ZZZZ</name>